<dbReference type="Proteomes" id="UP001226867">
    <property type="component" value="Unassembled WGS sequence"/>
</dbReference>
<evidence type="ECO:0000313" key="2">
    <source>
        <dbReference type="Proteomes" id="UP001226867"/>
    </source>
</evidence>
<evidence type="ECO:0000313" key="1">
    <source>
        <dbReference type="EMBL" id="MDP9897876.1"/>
    </source>
</evidence>
<organism evidence="1 2">
    <name type="scientific">Variovorax ginsengisoli</name>
    <dbReference type="NCBI Taxonomy" id="363844"/>
    <lineage>
        <taxon>Bacteria</taxon>
        <taxon>Pseudomonadati</taxon>
        <taxon>Pseudomonadota</taxon>
        <taxon>Betaproteobacteria</taxon>
        <taxon>Burkholderiales</taxon>
        <taxon>Comamonadaceae</taxon>
        <taxon>Variovorax</taxon>
    </lineage>
</organism>
<sequence>MGAQVTAAGNITSLSNVARIVAKDRLVIDAGRDVVNTAGRIGSGGTGFIGAGRDVKFDSFATASS</sequence>
<reference evidence="1 2" key="1">
    <citation type="submission" date="2023-07" db="EMBL/GenBank/DDBJ databases">
        <title>Sorghum-associated microbial communities from plants grown in Nebraska, USA.</title>
        <authorList>
            <person name="Schachtman D."/>
        </authorList>
    </citation>
    <scope>NUCLEOTIDE SEQUENCE [LARGE SCALE GENOMIC DNA]</scope>
    <source>
        <strain evidence="1 2">DS1607</strain>
    </source>
</reference>
<name>A0ABT9S0J9_9BURK</name>
<dbReference type="EMBL" id="JAUSRO010000001">
    <property type="protein sequence ID" value="MDP9897876.1"/>
    <property type="molecule type" value="Genomic_DNA"/>
</dbReference>
<comment type="caution">
    <text evidence="1">The sequence shown here is derived from an EMBL/GenBank/DDBJ whole genome shotgun (WGS) entry which is preliminary data.</text>
</comment>
<accession>A0ABT9S0J9</accession>
<protein>
    <submittedName>
        <fullName evidence="1">Uncharacterized protein</fullName>
    </submittedName>
</protein>
<proteinExistence type="predicted"/>
<gene>
    <name evidence="1" type="ORF">J2W36_000109</name>
</gene>
<keyword evidence="2" id="KW-1185">Reference proteome</keyword>
<dbReference type="RefSeq" id="WP_307687701.1">
    <property type="nucleotide sequence ID" value="NZ_JAUSRO010000001.1"/>
</dbReference>